<dbReference type="AlphaFoldDB" id="V5SIC3"/>
<dbReference type="RefSeq" id="WP_023787785.1">
    <property type="nucleotide sequence ID" value="NC_022997.1"/>
</dbReference>
<accession>V5SIC3</accession>
<protein>
    <submittedName>
        <fullName evidence="2">Uncharacterized protein</fullName>
    </submittedName>
</protein>
<feature type="signal peptide" evidence="1">
    <location>
        <begin position="1"/>
        <end position="23"/>
    </location>
</feature>
<sequence>MKKILAGAAGAICFGLFASMAQAAPLGVTGGATSNALPSEVIQVHGLHTSCQRDRRGWHRSYIWGRQACTPPRAHRHKHRHHRRDRR</sequence>
<name>V5SIC3_9HYPH</name>
<evidence type="ECO:0000313" key="2">
    <source>
        <dbReference type="EMBL" id="AHB50252.1"/>
    </source>
</evidence>
<proteinExistence type="predicted"/>
<dbReference type="HOGENOM" id="CLU_2479123_0_0_5"/>
<evidence type="ECO:0000313" key="3">
    <source>
        <dbReference type="Proteomes" id="UP000018542"/>
    </source>
</evidence>
<dbReference type="EMBL" id="CP006912">
    <property type="protein sequence ID" value="AHB50252.1"/>
    <property type="molecule type" value="Genomic_DNA"/>
</dbReference>
<dbReference type="OrthoDB" id="7933949at2"/>
<feature type="chain" id="PRO_5004740823" evidence="1">
    <location>
        <begin position="24"/>
        <end position="87"/>
    </location>
</feature>
<keyword evidence="3" id="KW-1185">Reference proteome</keyword>
<keyword evidence="1" id="KW-0732">Signal</keyword>
<dbReference type="Proteomes" id="UP000018542">
    <property type="component" value="Chromosome"/>
</dbReference>
<reference evidence="2 3" key="1">
    <citation type="journal article" date="2014" name="Genome Announc.">
        <title>Complete Genome Sequence of Hyphomicrobium nitrativorans Strain NL23, a Denitrifying Bacterium Isolated from Biofilm of a Methanol-Fed Denitrification System Treating Seawater at the Montreal Biodome.</title>
        <authorList>
            <person name="Martineau C."/>
            <person name="Villeneuve C."/>
            <person name="Mauffrey F."/>
            <person name="Villemur R."/>
        </authorList>
    </citation>
    <scope>NUCLEOTIDE SEQUENCE [LARGE SCALE GENOMIC DNA]</scope>
    <source>
        <strain evidence="2">NL23</strain>
    </source>
</reference>
<organism evidence="2 3">
    <name type="scientific">Hyphomicrobium nitrativorans NL23</name>
    <dbReference type="NCBI Taxonomy" id="1029756"/>
    <lineage>
        <taxon>Bacteria</taxon>
        <taxon>Pseudomonadati</taxon>
        <taxon>Pseudomonadota</taxon>
        <taxon>Alphaproteobacteria</taxon>
        <taxon>Hyphomicrobiales</taxon>
        <taxon>Hyphomicrobiaceae</taxon>
        <taxon>Hyphomicrobium</taxon>
    </lineage>
</organism>
<evidence type="ECO:0000256" key="1">
    <source>
        <dbReference type="SAM" id="SignalP"/>
    </source>
</evidence>
<dbReference type="PATRIC" id="fig|1029756.8.peg.2540"/>
<dbReference type="KEGG" id="hni:W911_12225"/>
<gene>
    <name evidence="2" type="ORF">W911_12225</name>
</gene>